<proteinExistence type="predicted"/>
<organism evidence="2 3">
    <name type="scientific">Campylobacter aviculae</name>
    <dbReference type="NCBI Taxonomy" id="2510190"/>
    <lineage>
        <taxon>Bacteria</taxon>
        <taxon>Pseudomonadati</taxon>
        <taxon>Campylobacterota</taxon>
        <taxon>Epsilonproteobacteria</taxon>
        <taxon>Campylobacterales</taxon>
        <taxon>Campylobacteraceae</taxon>
        <taxon>Campylobacter</taxon>
    </lineage>
</organism>
<protein>
    <recommendedName>
        <fullName evidence="4">Copper resistance protein CopD</fullName>
    </recommendedName>
</protein>
<gene>
    <name evidence="2" type="ORF">CQA76_03965</name>
</gene>
<name>A0A4U7BKG0_9BACT</name>
<accession>A0A4U7BKG0</accession>
<reference evidence="2 3" key="1">
    <citation type="submission" date="2018-05" db="EMBL/GenBank/DDBJ databases">
        <title>Novel Campyloabacter and Helicobacter Species and Strains.</title>
        <authorList>
            <person name="Mannion A.J."/>
            <person name="Shen Z."/>
            <person name="Fox J.G."/>
        </authorList>
    </citation>
    <scope>NUCLEOTIDE SEQUENCE [LARGE SCALE GENOMIC DNA]</scope>
    <source>
        <strain evidence="3">MIT17-670</strain>
    </source>
</reference>
<dbReference type="RefSeq" id="WP_137622152.1">
    <property type="nucleotide sequence ID" value="NZ_NXMA01000005.1"/>
</dbReference>
<dbReference type="InterPro" id="IPR007418">
    <property type="entry name" value="DUF474"/>
</dbReference>
<keyword evidence="1" id="KW-0812">Transmembrane</keyword>
<comment type="caution">
    <text evidence="2">The sequence shown here is derived from an EMBL/GenBank/DDBJ whole genome shotgun (WGS) entry which is preliminary data.</text>
</comment>
<evidence type="ECO:0000256" key="1">
    <source>
        <dbReference type="SAM" id="Phobius"/>
    </source>
</evidence>
<feature type="transmembrane region" description="Helical" evidence="1">
    <location>
        <begin position="113"/>
        <end position="134"/>
    </location>
</feature>
<evidence type="ECO:0000313" key="3">
    <source>
        <dbReference type="Proteomes" id="UP000310353"/>
    </source>
</evidence>
<dbReference type="OrthoDB" id="5955722at2"/>
<keyword evidence="1" id="KW-1133">Transmembrane helix</keyword>
<evidence type="ECO:0008006" key="4">
    <source>
        <dbReference type="Google" id="ProtNLM"/>
    </source>
</evidence>
<keyword evidence="3" id="KW-1185">Reference proteome</keyword>
<dbReference type="AlphaFoldDB" id="A0A4U7BKG0"/>
<evidence type="ECO:0000313" key="2">
    <source>
        <dbReference type="EMBL" id="TKX32478.1"/>
    </source>
</evidence>
<sequence>MFYPYILLIHLFCAIFFIGYLFVDIFILETIKRKNSNFDKKLFDSTGVKIMPFIVLVLFLSGGLLASFHTNPLNFLFLIKIFFAFTILFLAIFSLFYHFILKKKNPLENFIHPLVFMLCIGIVILAKLMNYFFISL</sequence>
<dbReference type="PIRSF" id="PIRSF015875">
    <property type="entry name" value="UCP015875"/>
    <property type="match status" value="1"/>
</dbReference>
<dbReference type="EMBL" id="NXMA01000005">
    <property type="protein sequence ID" value="TKX32478.1"/>
    <property type="molecule type" value="Genomic_DNA"/>
</dbReference>
<feature type="transmembrane region" description="Helical" evidence="1">
    <location>
        <begin position="75"/>
        <end position="101"/>
    </location>
</feature>
<dbReference type="Proteomes" id="UP000310353">
    <property type="component" value="Unassembled WGS sequence"/>
</dbReference>
<keyword evidence="1" id="KW-0472">Membrane</keyword>
<feature type="transmembrane region" description="Helical" evidence="1">
    <location>
        <begin position="6"/>
        <end position="29"/>
    </location>
</feature>
<feature type="transmembrane region" description="Helical" evidence="1">
    <location>
        <begin position="50"/>
        <end position="69"/>
    </location>
</feature>